<dbReference type="Pfam" id="PF01872">
    <property type="entry name" value="RibD_C"/>
    <property type="match status" value="1"/>
</dbReference>
<sequence>MTEQSLDAIWALLLAARDQRGRPGDQGRTFGLRLSADGQPELRTADDAQAALIWRGDAFEVGPGLPPDAVDFVELYLPVLAAQPEQPVVVGHLGQSIDAQIATRSGDSCYVTGPENLTHLHRMRALCDAVVVGAGTVAADNPRLTTRLVAGTNPVRVVMDTDRRLTGDQRLFSDGEAETLLVCCRDRVSQEEHAPNLLAAPRNGAGLDLQAVFAALRRRGLHALFIEGGGVTVSRWMKAGLLDRLQIATAPVMIGAGRPGLALPASETMRACRRPPFKLFKMGEDVLWDFDLRGEAPDHKESAPPRQAPVRLQ</sequence>
<dbReference type="EMBL" id="JAAIJQ010000018">
    <property type="protein sequence ID" value="NEV61836.1"/>
    <property type="molecule type" value="Genomic_DNA"/>
</dbReference>
<evidence type="ECO:0000313" key="6">
    <source>
        <dbReference type="Proteomes" id="UP000483379"/>
    </source>
</evidence>
<dbReference type="RefSeq" id="WP_164452312.1">
    <property type="nucleotide sequence ID" value="NZ_JAAIJQ010000018.1"/>
</dbReference>
<feature type="domain" description="Bacterial bifunctional deaminase-reductase C-terminal" evidence="4">
    <location>
        <begin position="89"/>
        <end position="259"/>
    </location>
</feature>
<dbReference type="InterPro" id="IPR050765">
    <property type="entry name" value="Riboflavin_Biosynth_HTPR"/>
</dbReference>
<dbReference type="PANTHER" id="PTHR38011:SF7">
    <property type="entry name" value="2,5-DIAMINO-6-RIBOSYLAMINO-4(3H)-PYRIMIDINONE 5'-PHOSPHATE REDUCTASE"/>
    <property type="match status" value="1"/>
</dbReference>
<comment type="pathway">
    <text evidence="1">Cofactor biosynthesis; riboflavin biosynthesis.</text>
</comment>
<dbReference type="SUPFAM" id="SSF53597">
    <property type="entry name" value="Dihydrofolate reductase-like"/>
    <property type="match status" value="1"/>
</dbReference>
<comment type="caution">
    <text evidence="5">The sequence shown here is derived from an EMBL/GenBank/DDBJ whole genome shotgun (WGS) entry which is preliminary data.</text>
</comment>
<dbReference type="Gene3D" id="3.40.430.10">
    <property type="entry name" value="Dihydrofolate Reductase, subunit A"/>
    <property type="match status" value="1"/>
</dbReference>
<keyword evidence="6" id="KW-1185">Reference proteome</keyword>
<dbReference type="InterPro" id="IPR002734">
    <property type="entry name" value="RibDG_C"/>
</dbReference>
<dbReference type="GO" id="GO:0009231">
    <property type="term" value="P:riboflavin biosynthetic process"/>
    <property type="evidence" value="ECO:0007669"/>
    <property type="project" value="InterPro"/>
</dbReference>
<evidence type="ECO:0000256" key="3">
    <source>
        <dbReference type="ARBA" id="ARBA00023002"/>
    </source>
</evidence>
<dbReference type="Proteomes" id="UP000483379">
    <property type="component" value="Unassembled WGS sequence"/>
</dbReference>
<proteinExistence type="predicted"/>
<reference evidence="5 6" key="1">
    <citation type="submission" date="2020-02" db="EMBL/GenBank/DDBJ databases">
        <title>Genome sequences of Thiorhodococcus mannitoliphagus and Thiorhodococcus minor, purple sulfur photosynthetic bacteria in the gammaproteobacterial family, Chromatiaceae.</title>
        <authorList>
            <person name="Aviles F.A."/>
            <person name="Meyer T.E."/>
            <person name="Kyndt J.A."/>
        </authorList>
    </citation>
    <scope>NUCLEOTIDE SEQUENCE [LARGE SCALE GENOMIC DNA]</scope>
    <source>
        <strain evidence="5 6">DSM 11518</strain>
    </source>
</reference>
<dbReference type="GO" id="GO:0008703">
    <property type="term" value="F:5-amino-6-(5-phosphoribosylamino)uracil reductase activity"/>
    <property type="evidence" value="ECO:0007669"/>
    <property type="project" value="InterPro"/>
</dbReference>
<dbReference type="PANTHER" id="PTHR38011">
    <property type="entry name" value="DIHYDROFOLATE REDUCTASE FAMILY PROTEIN (AFU_ORTHOLOGUE AFUA_8G06820)"/>
    <property type="match status" value="1"/>
</dbReference>
<organism evidence="5 6">
    <name type="scientific">Thiorhodococcus minor</name>
    <dbReference type="NCBI Taxonomy" id="57489"/>
    <lineage>
        <taxon>Bacteria</taxon>
        <taxon>Pseudomonadati</taxon>
        <taxon>Pseudomonadota</taxon>
        <taxon>Gammaproteobacteria</taxon>
        <taxon>Chromatiales</taxon>
        <taxon>Chromatiaceae</taxon>
        <taxon>Thiorhodococcus</taxon>
    </lineage>
</organism>
<evidence type="ECO:0000259" key="4">
    <source>
        <dbReference type="Pfam" id="PF01872"/>
    </source>
</evidence>
<dbReference type="InterPro" id="IPR024072">
    <property type="entry name" value="DHFR-like_dom_sf"/>
</dbReference>
<evidence type="ECO:0000313" key="5">
    <source>
        <dbReference type="EMBL" id="NEV61836.1"/>
    </source>
</evidence>
<keyword evidence="2" id="KW-0521">NADP</keyword>
<name>A0A6M0JWD0_9GAMM</name>
<evidence type="ECO:0000256" key="2">
    <source>
        <dbReference type="ARBA" id="ARBA00022857"/>
    </source>
</evidence>
<accession>A0A6M0JWD0</accession>
<gene>
    <name evidence="5" type="ORF">G3446_08025</name>
</gene>
<dbReference type="AlphaFoldDB" id="A0A6M0JWD0"/>
<protein>
    <submittedName>
        <fullName evidence="5">RibD family protein</fullName>
    </submittedName>
</protein>
<keyword evidence="3" id="KW-0560">Oxidoreductase</keyword>
<evidence type="ECO:0000256" key="1">
    <source>
        <dbReference type="ARBA" id="ARBA00005104"/>
    </source>
</evidence>